<dbReference type="Gene3D" id="3.30.559.10">
    <property type="entry name" value="Chloramphenicol acetyltransferase-like domain"/>
    <property type="match status" value="1"/>
</dbReference>
<comment type="catalytic activity">
    <reaction evidence="1">
        <text>2 a mycocerosyl-[mycocerosic acid synthase] + a phthiocerol = a dimycocerosyl phthiocerol + 2 holo-[mycocerosic acid synthase].</text>
        <dbReference type="EC" id="2.3.1.282"/>
    </reaction>
</comment>
<evidence type="ECO:0000256" key="2">
    <source>
        <dbReference type="ARBA" id="ARBA00000625"/>
    </source>
</evidence>
<dbReference type="InterPro" id="IPR031641">
    <property type="entry name" value="PapA_C"/>
</dbReference>
<keyword evidence="8" id="KW-0012">Acyltransferase</keyword>
<evidence type="ECO:0000256" key="8">
    <source>
        <dbReference type="ARBA" id="ARBA00023315"/>
    </source>
</evidence>
<proteinExistence type="inferred from homology"/>
<evidence type="ECO:0000259" key="12">
    <source>
        <dbReference type="Pfam" id="PF00668"/>
    </source>
</evidence>
<comment type="catalytic activity">
    <reaction evidence="2">
        <text>2 a mycocerosyl-[mycocerosic acid synthase] + a phenolphthiocerol = a dimycocerosyl phenolphthiocerol + 2 holo-[mycocerosic acid synthase].</text>
        <dbReference type="EC" id="2.3.1.282"/>
    </reaction>
</comment>
<feature type="domain" description="Condensation" evidence="12">
    <location>
        <begin position="28"/>
        <end position="147"/>
    </location>
</feature>
<dbReference type="EMBL" id="NPDS01000001">
    <property type="protein sequence ID" value="PJZ58584.1"/>
    <property type="molecule type" value="Genomic_DNA"/>
</dbReference>
<name>A0ABX4NP36_9LEPT</name>
<keyword evidence="7" id="KW-0808">Transferase</keyword>
<evidence type="ECO:0000313" key="15">
    <source>
        <dbReference type="Proteomes" id="UP000231879"/>
    </source>
</evidence>
<dbReference type="SUPFAM" id="SSF52777">
    <property type="entry name" value="CoA-dependent acyltransferases"/>
    <property type="match status" value="2"/>
</dbReference>
<protein>
    <recommendedName>
        <fullName evidence="6">Phthiocerol/phthiodiolone dimycocerosyl transferase</fullName>
        <ecNumber evidence="5">2.3.1.282</ecNumber>
    </recommendedName>
    <alternativeName>
        <fullName evidence="11">Acyltransferase PapA5</fullName>
    </alternativeName>
    <alternativeName>
        <fullName evidence="9">Phthiocerol/phthiodiolone O-acyltransferase</fullName>
    </alternativeName>
    <alternativeName>
        <fullName evidence="10">Polyketide synthase-associated protein A5</fullName>
    </alternativeName>
</protein>
<organism evidence="14 15">
    <name type="scientific">Leptospira barantonii</name>
    <dbReference type="NCBI Taxonomy" id="2023184"/>
    <lineage>
        <taxon>Bacteria</taxon>
        <taxon>Pseudomonadati</taxon>
        <taxon>Spirochaetota</taxon>
        <taxon>Spirochaetia</taxon>
        <taxon>Leptospirales</taxon>
        <taxon>Leptospiraceae</taxon>
        <taxon>Leptospira</taxon>
    </lineage>
</organism>
<dbReference type="InterPro" id="IPR023213">
    <property type="entry name" value="CAT-like_dom_sf"/>
</dbReference>
<dbReference type="Proteomes" id="UP000231879">
    <property type="component" value="Unassembled WGS sequence"/>
</dbReference>
<dbReference type="InterPro" id="IPR001242">
    <property type="entry name" value="Condensation_dom"/>
</dbReference>
<comment type="catalytic activity">
    <reaction evidence="3">
        <text>2 a mycocerosyl-[mycocerosic acid synthase] + a phthiodiolone = a dimycocerosyl phthiodiolone + 2 holo-[mycocerosic acid synthase].</text>
        <dbReference type="EC" id="2.3.1.282"/>
    </reaction>
</comment>
<evidence type="ECO:0000256" key="1">
    <source>
        <dbReference type="ARBA" id="ARBA00000026"/>
    </source>
</evidence>
<evidence type="ECO:0000313" key="14">
    <source>
        <dbReference type="EMBL" id="PJZ58584.1"/>
    </source>
</evidence>
<comment type="caution">
    <text evidence="14">The sequence shown here is derived from an EMBL/GenBank/DDBJ whole genome shotgun (WGS) entry which is preliminary data.</text>
</comment>
<dbReference type="Pfam" id="PF16911">
    <property type="entry name" value="PapA_C"/>
    <property type="match status" value="1"/>
</dbReference>
<evidence type="ECO:0000256" key="6">
    <source>
        <dbReference type="ARBA" id="ARBA00013449"/>
    </source>
</evidence>
<evidence type="ECO:0000256" key="7">
    <source>
        <dbReference type="ARBA" id="ARBA00022679"/>
    </source>
</evidence>
<dbReference type="InterPro" id="IPR052058">
    <property type="entry name" value="Alcohol_O-acetyltransferase"/>
</dbReference>
<dbReference type="Gene3D" id="3.30.559.30">
    <property type="entry name" value="Nonribosomal peptide synthetase, condensation domain"/>
    <property type="match status" value="1"/>
</dbReference>
<comment type="similarity">
    <text evidence="4">Belongs to the acyltransferase PapA5 family.</text>
</comment>
<reference evidence="14 15" key="1">
    <citation type="submission" date="2017-07" db="EMBL/GenBank/DDBJ databases">
        <title>Leptospira spp. isolated from tropical soils.</title>
        <authorList>
            <person name="Thibeaux R."/>
            <person name="Iraola G."/>
            <person name="Ferres I."/>
            <person name="Bierque E."/>
            <person name="Girault D."/>
            <person name="Soupe-Gilbert M.-E."/>
            <person name="Picardeau M."/>
            <person name="Goarant C."/>
        </authorList>
    </citation>
    <scope>NUCLEOTIDE SEQUENCE [LARGE SCALE GENOMIC DNA]</scope>
    <source>
        <strain evidence="14 15">FH4-C-A1</strain>
    </source>
</reference>
<dbReference type="PANTHER" id="PTHR28037:SF1">
    <property type="entry name" value="ALCOHOL O-ACETYLTRANSFERASE 1-RELATED"/>
    <property type="match status" value="1"/>
</dbReference>
<evidence type="ECO:0000256" key="4">
    <source>
        <dbReference type="ARBA" id="ARBA00006558"/>
    </source>
</evidence>
<evidence type="ECO:0000256" key="11">
    <source>
        <dbReference type="ARBA" id="ARBA00033407"/>
    </source>
</evidence>
<accession>A0ABX4NP36</accession>
<sequence length="443" mass="50161">MQNTNDLEKIETKKRSLDRAESAFWLLDRASSMNFAVIAEGNGEWSEDEIKKALDYVQSKHPLANARIELENGTSLTFKIDTENRIPIMNLRSEETKWKDLVAEETILPFSWEESPLIRSLMIKLEADRWIFVLIFHHSIADGRSGVSFMIDVLNVEIEDLDKSNIQNSIDIPNSAFSLLPEQNHEPSDPKVKDLDAPKTEKIKTGTIPSFSKKKESAKPSLHGFQIDETELEKLLIASKQNGTTLHGILGAVQLFSLRDLLETEDPILLNLSNPADLKPYLNKGISATALGLYITLLTVEVPIHKGSDFWEVARKISSSLKSQLGDPKERTRFYDLLPSTEQILNKPNGIPFFSALLQKYPQASALSNVGILPSVNKFKNRNIQNVSFTVHPSLSQPVFVSASTYEGKLTIYIHSDSNRWIQKDSERFRSKFEERLRKLARN</sequence>
<evidence type="ECO:0000256" key="9">
    <source>
        <dbReference type="ARBA" id="ARBA00030465"/>
    </source>
</evidence>
<dbReference type="EC" id="2.3.1.282" evidence="5"/>
<keyword evidence="15" id="KW-1185">Reference proteome</keyword>
<feature type="domain" description="Phthiocerol/phthiodiolone dimycocerosyl transferase C-terminal" evidence="13">
    <location>
        <begin position="220"/>
        <end position="414"/>
    </location>
</feature>
<dbReference type="Pfam" id="PF00668">
    <property type="entry name" value="Condensation"/>
    <property type="match status" value="1"/>
</dbReference>
<evidence type="ECO:0000256" key="3">
    <source>
        <dbReference type="ARBA" id="ARBA00001907"/>
    </source>
</evidence>
<evidence type="ECO:0000256" key="10">
    <source>
        <dbReference type="ARBA" id="ARBA00032317"/>
    </source>
</evidence>
<gene>
    <name evidence="14" type="ORF">CH367_00560</name>
</gene>
<dbReference type="RefSeq" id="WP_100760578.1">
    <property type="nucleotide sequence ID" value="NZ_NPDS01000001.1"/>
</dbReference>
<evidence type="ECO:0000256" key="5">
    <source>
        <dbReference type="ARBA" id="ARBA00012866"/>
    </source>
</evidence>
<evidence type="ECO:0000259" key="13">
    <source>
        <dbReference type="Pfam" id="PF16911"/>
    </source>
</evidence>
<dbReference type="PANTHER" id="PTHR28037">
    <property type="entry name" value="ALCOHOL O-ACETYLTRANSFERASE 1-RELATED"/>
    <property type="match status" value="1"/>
</dbReference>